<dbReference type="Gene3D" id="3.90.550.10">
    <property type="entry name" value="Spore Coat Polysaccharide Biosynthesis Protein SpsA, Chain A"/>
    <property type="match status" value="2"/>
</dbReference>
<dbReference type="SUPFAM" id="SSF48452">
    <property type="entry name" value="TPR-like"/>
    <property type="match status" value="2"/>
</dbReference>
<dbReference type="RefSeq" id="WP_151859629.1">
    <property type="nucleotide sequence ID" value="NZ_WBZC01000002.1"/>
</dbReference>
<protein>
    <submittedName>
        <fullName evidence="3">Glycosyltransferase</fullName>
    </submittedName>
</protein>
<dbReference type="SUPFAM" id="SSF53448">
    <property type="entry name" value="Nucleotide-diphospho-sugar transferases"/>
    <property type="match status" value="2"/>
</dbReference>
<accession>A0A6I0FLV0</accession>
<dbReference type="GO" id="GO:0016757">
    <property type="term" value="F:glycosyltransferase activity"/>
    <property type="evidence" value="ECO:0007669"/>
    <property type="project" value="UniProtKB-KW"/>
</dbReference>
<dbReference type="Pfam" id="PF00535">
    <property type="entry name" value="Glycos_transf_2"/>
    <property type="match status" value="2"/>
</dbReference>
<evidence type="ECO:0000313" key="3">
    <source>
        <dbReference type="EMBL" id="KAB3539669.1"/>
    </source>
</evidence>
<dbReference type="InterPro" id="IPR029044">
    <property type="entry name" value="Nucleotide-diphossugar_trans"/>
</dbReference>
<dbReference type="PROSITE" id="PS50005">
    <property type="entry name" value="TPR"/>
    <property type="match status" value="1"/>
</dbReference>
<dbReference type="InterPro" id="IPR011990">
    <property type="entry name" value="TPR-like_helical_dom_sf"/>
</dbReference>
<comment type="caution">
    <text evidence="3">The sequence shown here is derived from an EMBL/GenBank/DDBJ whole genome shotgun (WGS) entry which is preliminary data.</text>
</comment>
<keyword evidence="1" id="KW-0802">TPR repeat</keyword>
<dbReference type="PANTHER" id="PTHR43630">
    <property type="entry name" value="POLY-BETA-1,6-N-ACETYL-D-GLUCOSAMINE SYNTHASE"/>
    <property type="match status" value="1"/>
</dbReference>
<proteinExistence type="predicted"/>
<dbReference type="Proteomes" id="UP000432715">
    <property type="component" value="Unassembled WGS sequence"/>
</dbReference>
<feature type="repeat" description="TPR" evidence="1">
    <location>
        <begin position="710"/>
        <end position="743"/>
    </location>
</feature>
<evidence type="ECO:0000313" key="4">
    <source>
        <dbReference type="Proteomes" id="UP000432715"/>
    </source>
</evidence>
<dbReference type="OrthoDB" id="9815923at2"/>
<dbReference type="SMART" id="SM00028">
    <property type="entry name" value="TPR"/>
    <property type="match status" value="4"/>
</dbReference>
<dbReference type="AlphaFoldDB" id="A0A6I0FLV0"/>
<dbReference type="CDD" id="cd02511">
    <property type="entry name" value="Beta4Glucosyltransferase"/>
    <property type="match status" value="1"/>
</dbReference>
<name>A0A6I0FLV0_9FIRM</name>
<evidence type="ECO:0000259" key="2">
    <source>
        <dbReference type="Pfam" id="PF00535"/>
    </source>
</evidence>
<feature type="domain" description="Glycosyltransferase 2-like" evidence="2">
    <location>
        <begin position="4"/>
        <end position="101"/>
    </location>
</feature>
<gene>
    <name evidence="3" type="ORF">F8154_00515</name>
</gene>
<feature type="domain" description="Glycosyltransferase 2-like" evidence="2">
    <location>
        <begin position="810"/>
        <end position="968"/>
    </location>
</feature>
<dbReference type="EMBL" id="WBZC01000002">
    <property type="protein sequence ID" value="KAB3539669.1"/>
    <property type="molecule type" value="Genomic_DNA"/>
</dbReference>
<dbReference type="InterPro" id="IPR019734">
    <property type="entry name" value="TPR_rpt"/>
</dbReference>
<dbReference type="PANTHER" id="PTHR43630:SF2">
    <property type="entry name" value="GLYCOSYLTRANSFERASE"/>
    <property type="match status" value="1"/>
</dbReference>
<keyword evidence="3" id="KW-0808">Transferase</keyword>
<reference evidence="3 4" key="1">
    <citation type="submission" date="2019-10" db="EMBL/GenBank/DDBJ databases">
        <title>Alkaliphilus serpentinus sp. nov. and Alkaliphilus pronyensis sp. nov., two novel anaerobic alkaliphilic species isolated from the serpentinized-hosted hydrothermal field of the Prony Bay (New Caledonia).</title>
        <authorList>
            <person name="Postec A."/>
        </authorList>
    </citation>
    <scope>NUCLEOTIDE SEQUENCE [LARGE SCALE GENOMIC DNA]</scope>
    <source>
        <strain evidence="3 4">LacV</strain>
    </source>
</reference>
<sequence>MQLSIVMMVKNESKYLDQCLKSLNSIRSQIEAELIVLDTGSTDNTVNIAKKYTKKVFLKEWNGNFSDMRNTSISYAKGQWVFILDGDEVVDNPTDLIDFFKTNSYSKYNTATVRIENIYAGKISSIMAQCRLFKRDSDFKYNGAIHEQPSAKKPLKNLNTNIIHYGYDMTDIQLKERKYKRNTEILFKELKNNPDNYYYWFQLGQSYCAYDEYQKGLDAILTAIDVMKKAKIEKSKMMFIFIYHMKIYFFMERYDDVIAIANEALSISKEYLDVYYYMGKAQQLQHKYQDAVKSFDRYLDMVFCYHKFKGYHDITTETASVNSYENIYANMCLLHNKLSNYKRTIEYGCKLKQKEVLTGALKAIVEAFVKEKELKELKSFYDKKISGDIELLNIFGASLEKVKIYLDEANKQRLVREYSTGEDNYSLLNKIRLENYKESVTIDDRYVALVNNLDLNELADEYADIIYFLIKRDYSIVELLSETNTKKVEGYFNYLLKQYKKDFIKLAIELTSQLTPSEMKLCELRVYKPLAKVLALSDNLDLQQLKEIIQLYSEMSFKYISNTINSQVIENEMIYDVQDNETAFIILIYHANKHKSTNKLKYVKYLRRALKTMPNMGPIIEFLLKEIEEEKTNPYNQLKKEAEGVKERIKLLLEEGNIEAAYHVIGEYEKIVNNDADIFSFKIIMDLMSNNLEAAQQHLNMGLSLDENNCDLLYNGGYIMALSKNYEKAVEYYSRALTLTDDEELKKEIELAIQDIKSISSSNSIVKESPPSVELNINNQHEEQSLLLKNSIKSLNDENEDIHMKKPAVSILTWAYNSEKYIVQCAESVLNQSFSDFEWIVLDNGSTDGTSEMLAKYQKKDKRVKVFRNELNCFIHKKQNNPDYTKYIDSLESEYVCHLDSDDYLHKDFLRELYFSATKKNADIAVGGTEMFSEESGQTLGLRCPPSLYVSPIQKLGERLPDFYGSFRPLWGKLVRTTIHLKARDHVNQRKIKLLNGGDTMISLVHLKYASSLISIHKALHYYRIRSGSHYNSQIDTKRYQDYLLIYEESKNLLTSWNQYSNSNQSFILSVLFYSIKDLIDLTVNSTNVTLESKIPVVTNILADKRLREVFNNKGALIKLLDYSINSINHMVNSNH</sequence>
<dbReference type="Gene3D" id="1.25.40.10">
    <property type="entry name" value="Tetratricopeptide repeat domain"/>
    <property type="match status" value="2"/>
</dbReference>
<dbReference type="InterPro" id="IPR001173">
    <property type="entry name" value="Glyco_trans_2-like"/>
</dbReference>
<evidence type="ECO:0000256" key="1">
    <source>
        <dbReference type="PROSITE-ProRule" id="PRU00339"/>
    </source>
</evidence>
<dbReference type="CDD" id="cd00761">
    <property type="entry name" value="Glyco_tranf_GTA_type"/>
    <property type="match status" value="1"/>
</dbReference>
<organism evidence="3 4">
    <name type="scientific">Alkaliphilus pronyensis</name>
    <dbReference type="NCBI Taxonomy" id="1482732"/>
    <lineage>
        <taxon>Bacteria</taxon>
        <taxon>Bacillati</taxon>
        <taxon>Bacillota</taxon>
        <taxon>Clostridia</taxon>
        <taxon>Peptostreptococcales</taxon>
        <taxon>Natronincolaceae</taxon>
        <taxon>Alkaliphilus</taxon>
    </lineage>
</organism>
<keyword evidence="4" id="KW-1185">Reference proteome</keyword>